<accession>A0A1H3Y8E9</accession>
<dbReference type="EMBL" id="FNQT01000002">
    <property type="protein sequence ID" value="SEA07967.1"/>
    <property type="molecule type" value="Genomic_DNA"/>
</dbReference>
<sequence>MSTPHPTHTQTDRTATEPTLTDGRWRADPPAAPDSAVHDAPRQFSLSTQRLYNLIDDENRAMLD</sequence>
<evidence type="ECO:0000256" key="1">
    <source>
        <dbReference type="SAM" id="MobiDB-lite"/>
    </source>
</evidence>
<reference evidence="2 3" key="1">
    <citation type="submission" date="2016-10" db="EMBL/GenBank/DDBJ databases">
        <authorList>
            <person name="de Groot N.N."/>
        </authorList>
    </citation>
    <scope>NUCLEOTIDE SEQUENCE [LARGE SCALE GENOMIC DNA]</scope>
    <source>
        <strain evidence="2 3">CGMCC 1.8712</strain>
    </source>
</reference>
<evidence type="ECO:0000313" key="3">
    <source>
        <dbReference type="Proteomes" id="UP000236755"/>
    </source>
</evidence>
<keyword evidence="3" id="KW-1185">Reference proteome</keyword>
<feature type="region of interest" description="Disordered" evidence="1">
    <location>
        <begin position="1"/>
        <end position="45"/>
    </location>
</feature>
<gene>
    <name evidence="2" type="ORF">SAMN04488065_1728</name>
</gene>
<protein>
    <submittedName>
        <fullName evidence="2">Uncharacterized protein</fullName>
    </submittedName>
</protein>
<proteinExistence type="predicted"/>
<organism evidence="2 3">
    <name type="scientific">Haloplanus vescus</name>
    <dbReference type="NCBI Taxonomy" id="555874"/>
    <lineage>
        <taxon>Archaea</taxon>
        <taxon>Methanobacteriati</taxon>
        <taxon>Methanobacteriota</taxon>
        <taxon>Stenosarchaea group</taxon>
        <taxon>Halobacteria</taxon>
        <taxon>Halobacteriales</taxon>
        <taxon>Haloferacaceae</taxon>
        <taxon>Haloplanus</taxon>
    </lineage>
</organism>
<dbReference type="RefSeq" id="WP_092633949.1">
    <property type="nucleotide sequence ID" value="NZ_FNQT01000002.1"/>
</dbReference>
<dbReference type="Proteomes" id="UP000236755">
    <property type="component" value="Unassembled WGS sequence"/>
</dbReference>
<evidence type="ECO:0000313" key="2">
    <source>
        <dbReference type="EMBL" id="SEA07967.1"/>
    </source>
</evidence>
<dbReference type="OrthoDB" id="382960at2157"/>
<dbReference type="AlphaFoldDB" id="A0A1H3Y8E9"/>
<name>A0A1H3Y8E9_9EURY</name>